<keyword evidence="1" id="KW-1133">Transmembrane helix</keyword>
<dbReference type="Proteomes" id="UP000198796">
    <property type="component" value="Unassembled WGS sequence"/>
</dbReference>
<name>A0A1I0XHN7_9RHOB</name>
<accession>A0A1I0XHN7</accession>
<keyword evidence="1" id="KW-0812">Transmembrane</keyword>
<keyword evidence="3" id="KW-1185">Reference proteome</keyword>
<dbReference type="AlphaFoldDB" id="A0A1I0XHN7"/>
<dbReference type="EMBL" id="FOJU01000003">
    <property type="protein sequence ID" value="SFB00187.1"/>
    <property type="molecule type" value="Genomic_DNA"/>
</dbReference>
<protein>
    <recommendedName>
        <fullName evidence="4">Histidinol phosphate aminotransferase</fullName>
    </recommendedName>
</protein>
<reference evidence="2 3" key="1">
    <citation type="submission" date="2016-10" db="EMBL/GenBank/DDBJ databases">
        <authorList>
            <person name="de Groot N.N."/>
        </authorList>
    </citation>
    <scope>NUCLEOTIDE SEQUENCE [LARGE SCALE GENOMIC DNA]</scope>
    <source>
        <strain evidence="2 3">DSM 29316</strain>
    </source>
</reference>
<dbReference type="STRING" id="871651.SAMN05421688_2258"/>
<sequence length="63" mass="7386">MQDPVRQPAPDYTNAALTMAFINLLWFFVFLWSSFGFASVLLTALLLHRGISWLDLRRRRTSR</sequence>
<evidence type="ECO:0000256" key="1">
    <source>
        <dbReference type="SAM" id="Phobius"/>
    </source>
</evidence>
<gene>
    <name evidence="2" type="ORF">SAMN05421688_2258</name>
</gene>
<keyword evidence="1" id="KW-0472">Membrane</keyword>
<proteinExistence type="predicted"/>
<feature type="transmembrane region" description="Helical" evidence="1">
    <location>
        <begin position="20"/>
        <end position="47"/>
    </location>
</feature>
<organism evidence="2 3">
    <name type="scientific">Poseidonocella pacifica</name>
    <dbReference type="NCBI Taxonomy" id="871651"/>
    <lineage>
        <taxon>Bacteria</taxon>
        <taxon>Pseudomonadati</taxon>
        <taxon>Pseudomonadota</taxon>
        <taxon>Alphaproteobacteria</taxon>
        <taxon>Rhodobacterales</taxon>
        <taxon>Roseobacteraceae</taxon>
        <taxon>Poseidonocella</taxon>
    </lineage>
</organism>
<evidence type="ECO:0000313" key="2">
    <source>
        <dbReference type="EMBL" id="SFB00187.1"/>
    </source>
</evidence>
<evidence type="ECO:0008006" key="4">
    <source>
        <dbReference type="Google" id="ProtNLM"/>
    </source>
</evidence>
<evidence type="ECO:0000313" key="3">
    <source>
        <dbReference type="Proteomes" id="UP000198796"/>
    </source>
</evidence>